<feature type="chain" id="PRO_5043522074" evidence="3">
    <location>
        <begin position="26"/>
        <end position="312"/>
    </location>
</feature>
<protein>
    <submittedName>
        <fullName evidence="4">Uncharacterized protein</fullName>
    </submittedName>
</protein>
<dbReference type="Gene3D" id="2.10.270.20">
    <property type="match status" value="1"/>
</dbReference>
<dbReference type="AlphaFoldDB" id="A0AAW9WH85"/>
<dbReference type="Gene3D" id="2.10.270.10">
    <property type="entry name" value="Cholin Binding"/>
    <property type="match status" value="1"/>
</dbReference>
<organism evidence="4 5">
    <name type="scientific">Hungatella hathewayi</name>
    <dbReference type="NCBI Taxonomy" id="154046"/>
    <lineage>
        <taxon>Bacteria</taxon>
        <taxon>Bacillati</taxon>
        <taxon>Bacillota</taxon>
        <taxon>Clostridia</taxon>
        <taxon>Lachnospirales</taxon>
        <taxon>Lachnospiraceae</taxon>
        <taxon>Hungatella</taxon>
    </lineage>
</organism>
<dbReference type="InterPro" id="IPR018337">
    <property type="entry name" value="Cell_wall/Cho-bd_repeat"/>
</dbReference>
<feature type="repeat" description="Cell wall-binding" evidence="2">
    <location>
        <begin position="89"/>
        <end position="109"/>
    </location>
</feature>
<accession>A0AAW9WH85</accession>
<keyword evidence="1" id="KW-0677">Repeat</keyword>
<evidence type="ECO:0000256" key="3">
    <source>
        <dbReference type="SAM" id="SignalP"/>
    </source>
</evidence>
<gene>
    <name evidence="4" type="ORF">GNE07_11900</name>
</gene>
<evidence type="ECO:0000256" key="2">
    <source>
        <dbReference type="PROSITE-ProRule" id="PRU00591"/>
    </source>
</evidence>
<proteinExistence type="predicted"/>
<reference evidence="4 5" key="1">
    <citation type="submission" date="2019-09" db="EMBL/GenBank/DDBJ databases">
        <title>Draft genome sequencing of Hungatella hathewayi 123Y-2.</title>
        <authorList>
            <person name="Lv Q."/>
            <person name="Li S."/>
        </authorList>
    </citation>
    <scope>NUCLEOTIDE SEQUENCE [LARGE SCALE GENOMIC DNA]</scope>
    <source>
        <strain evidence="4 5">123Y-2</strain>
    </source>
</reference>
<dbReference type="Proteomes" id="UP000434223">
    <property type="component" value="Unassembled WGS sequence"/>
</dbReference>
<evidence type="ECO:0000313" key="4">
    <source>
        <dbReference type="EMBL" id="MUB63758.1"/>
    </source>
</evidence>
<dbReference type="RefSeq" id="WP_055652083.1">
    <property type="nucleotide sequence ID" value="NZ_CZAZ01000045.1"/>
</dbReference>
<keyword evidence="3" id="KW-0732">Signal</keyword>
<sequence>MKTGDGKVWLAAALFSVLMAGTTYAAGWQQTESGWKYANEANEYLKGRWFQDASGRWYHFNDQGIMETGWFQDSDKNWYYLNPETGDMKTGWHQDSDGKWYFLAYSGAMQRGLVEVNGNVYFLEDSGSLFVGQKEIGGVIYNFTENGTTGARPFVSSRWESGGNKVENTVSDDSSEEEVRIADFVRQSVRDAVNKSSDNPSVRSAEISGMNITVIPESENTLLSGLDWADQTFRAFVSSPYVTRTVIAGKGTSAVLYDGETYDLIGAARTLGFKGSDKFSFTKGTYTVTVSFSGTVSGRTQTGDLVYTVSVE</sequence>
<dbReference type="EMBL" id="WNME01000006">
    <property type="protein sequence ID" value="MUB63758.1"/>
    <property type="molecule type" value="Genomic_DNA"/>
</dbReference>
<comment type="caution">
    <text evidence="4">The sequence shown here is derived from an EMBL/GenBank/DDBJ whole genome shotgun (WGS) entry which is preliminary data.</text>
</comment>
<feature type="signal peptide" evidence="3">
    <location>
        <begin position="1"/>
        <end position="25"/>
    </location>
</feature>
<dbReference type="SUPFAM" id="SSF69360">
    <property type="entry name" value="Cell wall binding repeat"/>
    <property type="match status" value="1"/>
</dbReference>
<evidence type="ECO:0000313" key="5">
    <source>
        <dbReference type="Proteomes" id="UP000434223"/>
    </source>
</evidence>
<name>A0AAW9WH85_9FIRM</name>
<dbReference type="Pfam" id="PF19127">
    <property type="entry name" value="Choline_bind_3"/>
    <property type="match status" value="1"/>
</dbReference>
<feature type="repeat" description="Cell wall-binding" evidence="2">
    <location>
        <begin position="46"/>
        <end position="66"/>
    </location>
</feature>
<evidence type="ECO:0000256" key="1">
    <source>
        <dbReference type="ARBA" id="ARBA00022737"/>
    </source>
</evidence>
<dbReference type="PROSITE" id="PS51170">
    <property type="entry name" value="CW"/>
    <property type="match status" value="2"/>
</dbReference>